<evidence type="ECO:0000256" key="5">
    <source>
        <dbReference type="ARBA" id="ARBA00022741"/>
    </source>
</evidence>
<evidence type="ECO:0000256" key="10">
    <source>
        <dbReference type="PROSITE-ProRule" id="PRU01330"/>
    </source>
</evidence>
<dbReference type="GO" id="GO:0005524">
    <property type="term" value="F:ATP binding"/>
    <property type="evidence" value="ECO:0007669"/>
    <property type="project" value="UniProtKB-KW"/>
</dbReference>
<proteinExistence type="inferred from homology"/>
<dbReference type="SUPFAM" id="SSF48403">
    <property type="entry name" value="Ankyrin repeat"/>
    <property type="match status" value="1"/>
</dbReference>
<dbReference type="Gene3D" id="3.30.590.10">
    <property type="entry name" value="Glutamine synthetase/guanido kinase, catalytic domain"/>
    <property type="match status" value="1"/>
</dbReference>
<evidence type="ECO:0000313" key="14">
    <source>
        <dbReference type="EMBL" id="CAB3400380.1"/>
    </source>
</evidence>
<keyword evidence="4" id="KW-0436">Ligase</keyword>
<gene>
    <name evidence="14" type="ORF">CBOVIS_LOCUS3336</name>
</gene>
<evidence type="ECO:0000256" key="8">
    <source>
        <dbReference type="ARBA" id="ARBA00023422"/>
    </source>
</evidence>
<dbReference type="InterPro" id="IPR036651">
    <property type="entry name" value="Gln_synt_N_sf"/>
</dbReference>
<dbReference type="SMART" id="SM01230">
    <property type="entry name" value="Gln-synt_C"/>
    <property type="match status" value="1"/>
</dbReference>
<dbReference type="PROSITE" id="PS50088">
    <property type="entry name" value="ANK_REPEAT"/>
    <property type="match status" value="1"/>
</dbReference>
<dbReference type="FunFam" id="3.30.590.10:FF:000011">
    <property type="entry name" value="Glutamine synthetase"/>
    <property type="match status" value="1"/>
</dbReference>
<evidence type="ECO:0000256" key="9">
    <source>
        <dbReference type="PROSITE-ProRule" id="PRU00023"/>
    </source>
</evidence>
<dbReference type="SUPFAM" id="SSF52151">
    <property type="entry name" value="FabD/lysophospholipase-like"/>
    <property type="match status" value="1"/>
</dbReference>
<sequence>MSCKEEDLKKLERLYTEFEEIRGRSDDVETINLAVKLMLKEESCKTINLAAALGLQECFNRCATRINYKFFDHKSADGTAAHYGIGHKCIIETIEKMVSKKDFAELMQHPNDFKITPIHLSLKYEEVLHYLLMNYPQFYASAYAFPLIKTLCNLNKDDADRFSRVCKMMTAANLGFWSQSIDVLERTIIFEKLDMKAMKTILNCLPTELINKKDKTGKTALHEAVIRNDIEAVVALISYEADVNVVDNTGNPPLGYAIKLSEMSCAKALLLFNADPFLIKGACTNSKMKDLITIGSHAQLQQETREFKWNESSILLLALAKYNDLEKVTRLYLRLKDDIFNGSRPYDGAVLEKRLVDEIGTSTLAEIAKEKEFRLAIAVTRVDISPPKLEIFRSYKPPANIKDDRFNSLEDWPAAKICRCSCAAPTYFPAVEGKYMDGGITANNPSCEILCDEQTIRLLAPSTGRHMKILLSIGTGKTPTKRAENVDIALPSSSTAVAKCVDLWHSLNSIVHMKDVFIDQLTAADGIIIRMSKMSKGLKRKFDQVSGLQALNQKYACLDQQNMFQVMYIWIDGTGENLRGKTKTFDFEPKEASDLPIWNFDGTSTGQQLGDGSDVFIRPVALFRDPFRPGPNKIALCETLDHDYLPHPTNTRQMCKEVMEKVKDQVPWFGMEQEYTLLDVDKHPYGWPKHGYPGPPGPYYCAIGTDRIYGREIVEAHYKACMYAGIKISGSNAESVPSQWEFQVGPCEGIEMGDQLWVARYILHRVCEDYGVICSLDPKPVTGDWNGAGCHVNFSTLVMRTPTPEGTGYKAIQEAIVKLSKVHLEHIAYYDPHGGRDNERRLIGANETETIIAFSSGVANRECSIRIPRQVYDDKCGYFEDRRPSSNCDPYAVTATVVKTCCLSGEDSKLTMKYLPRF</sequence>
<keyword evidence="9" id="KW-0040">ANK repeat</keyword>
<comment type="similarity">
    <text evidence="2 10 11">Belongs to the glutamine synthetase family.</text>
</comment>
<evidence type="ECO:0000256" key="7">
    <source>
        <dbReference type="ARBA" id="ARBA00023098"/>
    </source>
</evidence>
<feature type="domain" description="GS beta-grasp" evidence="12">
    <location>
        <begin position="564"/>
        <end position="644"/>
    </location>
</feature>
<dbReference type="OrthoDB" id="1936100at2759"/>
<dbReference type="GO" id="GO:0005737">
    <property type="term" value="C:cytoplasm"/>
    <property type="evidence" value="ECO:0007669"/>
    <property type="project" value="UniProtKB-SubCell"/>
</dbReference>
<evidence type="ECO:0000256" key="1">
    <source>
        <dbReference type="ARBA" id="ARBA00004496"/>
    </source>
</evidence>
<dbReference type="InterPro" id="IPR002110">
    <property type="entry name" value="Ankyrin_rpt"/>
</dbReference>
<feature type="domain" description="GS catalytic" evidence="13">
    <location>
        <begin position="651"/>
        <end position="918"/>
    </location>
</feature>
<dbReference type="InterPro" id="IPR036770">
    <property type="entry name" value="Ankyrin_rpt-contain_sf"/>
</dbReference>
<dbReference type="SUPFAM" id="SSF54368">
    <property type="entry name" value="Glutamine synthetase, N-terminal domain"/>
    <property type="match status" value="1"/>
</dbReference>
<reference evidence="14 15" key="1">
    <citation type="submission" date="2020-04" db="EMBL/GenBank/DDBJ databases">
        <authorList>
            <person name="Laetsch R D."/>
            <person name="Stevens L."/>
            <person name="Kumar S."/>
            <person name="Blaxter L. M."/>
        </authorList>
    </citation>
    <scope>NUCLEOTIDE SEQUENCE [LARGE SCALE GENOMIC DNA]</scope>
</reference>
<keyword evidence="7" id="KW-0443">Lipid metabolism</keyword>
<dbReference type="SMART" id="SM00248">
    <property type="entry name" value="ANK"/>
    <property type="match status" value="3"/>
</dbReference>
<keyword evidence="6" id="KW-0067">ATP-binding</keyword>
<evidence type="ECO:0000259" key="13">
    <source>
        <dbReference type="PROSITE" id="PS51987"/>
    </source>
</evidence>
<dbReference type="PROSITE" id="PS51986">
    <property type="entry name" value="GS_BETA_GRASP"/>
    <property type="match status" value="1"/>
</dbReference>
<feature type="repeat" description="ANK" evidence="9">
    <location>
        <begin position="216"/>
        <end position="248"/>
    </location>
</feature>
<dbReference type="PROSITE" id="PS50297">
    <property type="entry name" value="ANK_REP_REGION"/>
    <property type="match status" value="1"/>
</dbReference>
<dbReference type="GO" id="GO:0006629">
    <property type="term" value="P:lipid metabolic process"/>
    <property type="evidence" value="ECO:0007669"/>
    <property type="project" value="UniProtKB-KW"/>
</dbReference>
<evidence type="ECO:0000256" key="2">
    <source>
        <dbReference type="ARBA" id="ARBA00009897"/>
    </source>
</evidence>
<evidence type="ECO:0000256" key="4">
    <source>
        <dbReference type="ARBA" id="ARBA00022598"/>
    </source>
</evidence>
<evidence type="ECO:0000256" key="6">
    <source>
        <dbReference type="ARBA" id="ARBA00022840"/>
    </source>
</evidence>
<dbReference type="GO" id="GO:0004623">
    <property type="term" value="F:phospholipase A2 activity"/>
    <property type="evidence" value="ECO:0007669"/>
    <property type="project" value="UniProtKB-EC"/>
</dbReference>
<evidence type="ECO:0000256" key="3">
    <source>
        <dbReference type="ARBA" id="ARBA00022490"/>
    </source>
</evidence>
<dbReference type="InterPro" id="IPR008147">
    <property type="entry name" value="Gln_synt_N"/>
</dbReference>
<evidence type="ECO:0000313" key="15">
    <source>
        <dbReference type="Proteomes" id="UP000494206"/>
    </source>
</evidence>
<dbReference type="SUPFAM" id="SSF55931">
    <property type="entry name" value="Glutamine synthetase/guanido kinase"/>
    <property type="match status" value="1"/>
</dbReference>
<dbReference type="Pfam" id="PF01734">
    <property type="entry name" value="Patatin"/>
    <property type="match status" value="1"/>
</dbReference>
<evidence type="ECO:0008006" key="16">
    <source>
        <dbReference type="Google" id="ProtNLM"/>
    </source>
</evidence>
<dbReference type="InterPro" id="IPR050292">
    <property type="entry name" value="Glutamine_Synthetase"/>
</dbReference>
<keyword evidence="3" id="KW-0963">Cytoplasm</keyword>
<dbReference type="GO" id="GO:0006542">
    <property type="term" value="P:glutamine biosynthetic process"/>
    <property type="evidence" value="ECO:0007669"/>
    <property type="project" value="InterPro"/>
</dbReference>
<comment type="subcellular location">
    <subcellularLocation>
        <location evidence="1">Cytoplasm</location>
    </subcellularLocation>
</comment>
<dbReference type="PROSITE" id="PS00181">
    <property type="entry name" value="GLNA_ATP"/>
    <property type="match status" value="1"/>
</dbReference>
<dbReference type="Gene3D" id="3.10.20.70">
    <property type="entry name" value="Glutamine synthetase, N-terminal domain"/>
    <property type="match status" value="1"/>
</dbReference>
<name>A0A8S1EJK7_9PELO</name>
<dbReference type="PANTHER" id="PTHR20852:SF42">
    <property type="entry name" value="GLUTAMINE SYNTHETASE"/>
    <property type="match status" value="1"/>
</dbReference>
<dbReference type="EMBL" id="CADEPM010000002">
    <property type="protein sequence ID" value="CAB3400380.1"/>
    <property type="molecule type" value="Genomic_DNA"/>
</dbReference>
<dbReference type="Gene3D" id="1.25.40.20">
    <property type="entry name" value="Ankyrin repeat-containing domain"/>
    <property type="match status" value="1"/>
</dbReference>
<evidence type="ECO:0000259" key="12">
    <source>
        <dbReference type="PROSITE" id="PS51986"/>
    </source>
</evidence>
<accession>A0A8S1EJK7</accession>
<dbReference type="Proteomes" id="UP000494206">
    <property type="component" value="Unassembled WGS sequence"/>
</dbReference>
<comment type="caution">
    <text evidence="14">The sequence shown here is derived from an EMBL/GenBank/DDBJ whole genome shotgun (WGS) entry which is preliminary data.</text>
</comment>
<dbReference type="AlphaFoldDB" id="A0A8S1EJK7"/>
<dbReference type="InterPro" id="IPR016035">
    <property type="entry name" value="Acyl_Trfase/lysoPLipase"/>
</dbReference>
<dbReference type="PROSITE" id="PS51987">
    <property type="entry name" value="GS_CATALYTIC"/>
    <property type="match status" value="1"/>
</dbReference>
<dbReference type="InterPro" id="IPR027303">
    <property type="entry name" value="Gln_synth_gly_rich_site"/>
</dbReference>
<dbReference type="InterPro" id="IPR014746">
    <property type="entry name" value="Gln_synth/guanido_kin_cat_dom"/>
</dbReference>
<keyword evidence="15" id="KW-1185">Reference proteome</keyword>
<dbReference type="GO" id="GO:0004356">
    <property type="term" value="F:glutamine synthetase activity"/>
    <property type="evidence" value="ECO:0007669"/>
    <property type="project" value="InterPro"/>
</dbReference>
<dbReference type="Pfam" id="PF12796">
    <property type="entry name" value="Ank_2"/>
    <property type="match status" value="1"/>
</dbReference>
<evidence type="ECO:0000256" key="11">
    <source>
        <dbReference type="RuleBase" id="RU000384"/>
    </source>
</evidence>
<comment type="catalytic activity">
    <reaction evidence="8">
        <text>a 1,2-diacyl-sn-glycero-3-phosphocholine + H2O = a 1-acyl-sn-glycero-3-phosphocholine + a fatty acid + H(+)</text>
        <dbReference type="Rhea" id="RHEA:15801"/>
        <dbReference type="ChEBI" id="CHEBI:15377"/>
        <dbReference type="ChEBI" id="CHEBI:15378"/>
        <dbReference type="ChEBI" id="CHEBI:28868"/>
        <dbReference type="ChEBI" id="CHEBI:57643"/>
        <dbReference type="ChEBI" id="CHEBI:58168"/>
        <dbReference type="EC" id="3.1.1.4"/>
    </reaction>
    <physiologicalReaction direction="left-to-right" evidence="8">
        <dbReference type="Rhea" id="RHEA:15802"/>
    </physiologicalReaction>
</comment>
<organism evidence="14 15">
    <name type="scientific">Caenorhabditis bovis</name>
    <dbReference type="NCBI Taxonomy" id="2654633"/>
    <lineage>
        <taxon>Eukaryota</taxon>
        <taxon>Metazoa</taxon>
        <taxon>Ecdysozoa</taxon>
        <taxon>Nematoda</taxon>
        <taxon>Chromadorea</taxon>
        <taxon>Rhabditida</taxon>
        <taxon>Rhabditina</taxon>
        <taxon>Rhabditomorpha</taxon>
        <taxon>Rhabditoidea</taxon>
        <taxon>Rhabditidae</taxon>
        <taxon>Peloderinae</taxon>
        <taxon>Caenorhabditis</taxon>
    </lineage>
</organism>
<dbReference type="PANTHER" id="PTHR20852">
    <property type="entry name" value="GLUTAMINE SYNTHETASE"/>
    <property type="match status" value="1"/>
</dbReference>
<dbReference type="InterPro" id="IPR008146">
    <property type="entry name" value="Gln_synth_cat_dom"/>
</dbReference>
<protein>
    <recommendedName>
        <fullName evidence="16">Glutamine synthetase</fullName>
    </recommendedName>
</protein>
<dbReference type="Gene3D" id="3.40.1090.10">
    <property type="entry name" value="Cytosolic phospholipase A2 catalytic domain"/>
    <property type="match status" value="1"/>
</dbReference>
<keyword evidence="5" id="KW-0547">Nucleotide-binding</keyword>
<dbReference type="InterPro" id="IPR002641">
    <property type="entry name" value="PNPLA_dom"/>
</dbReference>
<dbReference type="Pfam" id="PF00120">
    <property type="entry name" value="Gln-synt_C"/>
    <property type="match status" value="1"/>
</dbReference>